<feature type="region of interest" description="Disordered" evidence="1">
    <location>
        <begin position="192"/>
        <end position="250"/>
    </location>
</feature>
<evidence type="ECO:0000256" key="1">
    <source>
        <dbReference type="SAM" id="MobiDB-lite"/>
    </source>
</evidence>
<feature type="compositionally biased region" description="Low complexity" evidence="1">
    <location>
        <begin position="220"/>
        <end position="230"/>
    </location>
</feature>
<protein>
    <submittedName>
        <fullName evidence="2">Uncharacterized protein</fullName>
    </submittedName>
</protein>
<keyword evidence="3" id="KW-1185">Reference proteome</keyword>
<feature type="compositionally biased region" description="Polar residues" evidence="1">
    <location>
        <begin position="203"/>
        <end position="214"/>
    </location>
</feature>
<evidence type="ECO:0000313" key="2">
    <source>
        <dbReference type="EMBL" id="TMW61810.1"/>
    </source>
</evidence>
<gene>
    <name evidence="2" type="ORF">Poli38472_010873</name>
</gene>
<comment type="caution">
    <text evidence="2">The sequence shown here is derived from an EMBL/GenBank/DDBJ whole genome shotgun (WGS) entry which is preliminary data.</text>
</comment>
<organism evidence="2 3">
    <name type="scientific">Pythium oligandrum</name>
    <name type="common">Mycoparasitic fungus</name>
    <dbReference type="NCBI Taxonomy" id="41045"/>
    <lineage>
        <taxon>Eukaryota</taxon>
        <taxon>Sar</taxon>
        <taxon>Stramenopiles</taxon>
        <taxon>Oomycota</taxon>
        <taxon>Peronosporomycetes</taxon>
        <taxon>Pythiales</taxon>
        <taxon>Pythiaceae</taxon>
        <taxon>Pythium</taxon>
    </lineage>
</organism>
<name>A0A8K1CEN7_PYTOL</name>
<reference evidence="2" key="1">
    <citation type="submission" date="2019-03" db="EMBL/GenBank/DDBJ databases">
        <title>Long read genome sequence of the mycoparasitic Pythium oligandrum ATCC 38472 isolated from sugarbeet rhizosphere.</title>
        <authorList>
            <person name="Gaulin E."/>
        </authorList>
    </citation>
    <scope>NUCLEOTIDE SEQUENCE</scope>
    <source>
        <strain evidence="2">ATCC 38472_TT</strain>
    </source>
</reference>
<dbReference type="Proteomes" id="UP000794436">
    <property type="component" value="Unassembled WGS sequence"/>
</dbReference>
<accession>A0A8K1CEN7</accession>
<sequence length="250" mass="28284">METNKVVRTKSIEHRRSAFYPNAPEDALNRMEGLDDNYKKAFAEFEAKIKRQIRAGEADDGETDPNSYGSIQFMDFIRQVPDFPRAVIDTLGRAPDDFWMTAPVYMWYCTRYAYKQALISENLTDLDPELQSIDKEALRVLRRLNTSYSTISEATNYVRYTLLSGLENKAKDRGVDSLFSVARLQFQSLQRTAGRMTERPADQTMTWGSGSGSQADDEPVYSVIVPSVSPVPEPSMAQSLVPSDDEGEVY</sequence>
<evidence type="ECO:0000313" key="3">
    <source>
        <dbReference type="Proteomes" id="UP000794436"/>
    </source>
</evidence>
<dbReference type="AlphaFoldDB" id="A0A8K1CEN7"/>
<proteinExistence type="predicted"/>
<dbReference type="EMBL" id="SPLM01000075">
    <property type="protein sequence ID" value="TMW61810.1"/>
    <property type="molecule type" value="Genomic_DNA"/>
</dbReference>